<evidence type="ECO:0000313" key="3">
    <source>
        <dbReference type="Proteomes" id="UP000657006"/>
    </source>
</evidence>
<dbReference type="InterPro" id="IPR029052">
    <property type="entry name" value="Metallo-depent_PP-like"/>
</dbReference>
<dbReference type="InterPro" id="IPR051158">
    <property type="entry name" value="Metallophosphoesterase_sf"/>
</dbReference>
<dbReference type="RefSeq" id="WP_177713998.1">
    <property type="nucleotide sequence ID" value="NZ_JACRSQ010000005.1"/>
</dbReference>
<reference evidence="2" key="1">
    <citation type="submission" date="2020-08" db="EMBL/GenBank/DDBJ databases">
        <title>Genome public.</title>
        <authorList>
            <person name="Liu C."/>
            <person name="Sun Q."/>
        </authorList>
    </citation>
    <scope>NUCLEOTIDE SEQUENCE</scope>
    <source>
        <strain evidence="2">NSJ-32</strain>
    </source>
</reference>
<protein>
    <submittedName>
        <fullName evidence="2">Metallophosphoesterase</fullName>
    </submittedName>
</protein>
<comment type="caution">
    <text evidence="2">The sequence shown here is derived from an EMBL/GenBank/DDBJ whole genome shotgun (WGS) entry which is preliminary data.</text>
</comment>
<keyword evidence="3" id="KW-1185">Reference proteome</keyword>
<feature type="domain" description="Calcineurin-like phosphoesterase" evidence="1">
    <location>
        <begin position="51"/>
        <end position="226"/>
    </location>
</feature>
<proteinExistence type="predicted"/>
<dbReference type="PANTHER" id="PTHR31302">
    <property type="entry name" value="TRANSMEMBRANE PROTEIN WITH METALLOPHOSPHOESTERASE DOMAIN-RELATED"/>
    <property type="match status" value="1"/>
</dbReference>
<dbReference type="PANTHER" id="PTHR31302:SF0">
    <property type="entry name" value="TRANSMEMBRANE PROTEIN WITH METALLOPHOSPHOESTERASE DOMAIN"/>
    <property type="match status" value="1"/>
</dbReference>
<evidence type="ECO:0000259" key="1">
    <source>
        <dbReference type="Pfam" id="PF00149"/>
    </source>
</evidence>
<dbReference type="GO" id="GO:0016787">
    <property type="term" value="F:hydrolase activity"/>
    <property type="evidence" value="ECO:0007669"/>
    <property type="project" value="InterPro"/>
</dbReference>
<sequence length="289" mass="32374">MRKGKKKRIGLTIFLVLGIALCISIVVSNTLIVVTEYTIASAKLPASFSGFRIVQVSDLHSKDFGNYLIRQIQQQRPDIVVMTGDMVNSYDSDFQTFLTFAEQVSDQYETYYIVGNHEQILKESKREELLHRLTAMGITVLDNTSVELSRDGDVIDLYGMWFNLRYYKDVTAEYTQDIMFTEKTMVQILGSANPSHFTLLLTHNPLYFSAYAAWGADLTLAGHIHGGMIRIPFVGGLFSPEKDIFPKYSGGLYALGQRQMVVNRGLGNGGLGFRIANCPDLSVITLIRS</sequence>
<dbReference type="SUPFAM" id="SSF56300">
    <property type="entry name" value="Metallo-dependent phosphatases"/>
    <property type="match status" value="1"/>
</dbReference>
<evidence type="ECO:0000313" key="2">
    <source>
        <dbReference type="EMBL" id="MBC8542955.1"/>
    </source>
</evidence>
<organism evidence="2 3">
    <name type="scientific">Bianquea renquensis</name>
    <dbReference type="NCBI Taxonomy" id="2763661"/>
    <lineage>
        <taxon>Bacteria</taxon>
        <taxon>Bacillati</taxon>
        <taxon>Bacillota</taxon>
        <taxon>Clostridia</taxon>
        <taxon>Eubacteriales</taxon>
        <taxon>Bianqueaceae</taxon>
        <taxon>Bianquea</taxon>
    </lineage>
</organism>
<dbReference type="Proteomes" id="UP000657006">
    <property type="component" value="Unassembled WGS sequence"/>
</dbReference>
<dbReference type="AlphaFoldDB" id="A0A926DTE6"/>
<dbReference type="InterPro" id="IPR004843">
    <property type="entry name" value="Calcineurin-like_PHP"/>
</dbReference>
<gene>
    <name evidence="2" type="ORF">H8730_05305</name>
</gene>
<name>A0A926DTE6_9FIRM</name>
<dbReference type="Gene3D" id="3.60.21.10">
    <property type="match status" value="1"/>
</dbReference>
<dbReference type="Pfam" id="PF00149">
    <property type="entry name" value="Metallophos"/>
    <property type="match status" value="1"/>
</dbReference>
<accession>A0A926DTE6</accession>
<dbReference type="EMBL" id="JACRSQ010000005">
    <property type="protein sequence ID" value="MBC8542955.1"/>
    <property type="molecule type" value="Genomic_DNA"/>
</dbReference>